<organism evidence="1">
    <name type="scientific">Rhizophora mucronata</name>
    <name type="common">Asiatic mangrove</name>
    <dbReference type="NCBI Taxonomy" id="61149"/>
    <lineage>
        <taxon>Eukaryota</taxon>
        <taxon>Viridiplantae</taxon>
        <taxon>Streptophyta</taxon>
        <taxon>Embryophyta</taxon>
        <taxon>Tracheophyta</taxon>
        <taxon>Spermatophyta</taxon>
        <taxon>Magnoliopsida</taxon>
        <taxon>eudicotyledons</taxon>
        <taxon>Gunneridae</taxon>
        <taxon>Pentapetalae</taxon>
        <taxon>rosids</taxon>
        <taxon>fabids</taxon>
        <taxon>Malpighiales</taxon>
        <taxon>Rhizophoraceae</taxon>
        <taxon>Rhizophora</taxon>
    </lineage>
</organism>
<name>A0A2P2NZF6_RHIMU</name>
<reference evidence="1" key="1">
    <citation type="submission" date="2018-02" db="EMBL/GenBank/DDBJ databases">
        <title>Rhizophora mucronata_Transcriptome.</title>
        <authorList>
            <person name="Meera S.P."/>
            <person name="Sreeshan A."/>
            <person name="Augustine A."/>
        </authorList>
    </citation>
    <scope>NUCLEOTIDE SEQUENCE</scope>
    <source>
        <tissue evidence="1">Leaf</tissue>
    </source>
</reference>
<dbReference type="EMBL" id="GGEC01067391">
    <property type="protein sequence ID" value="MBX47875.1"/>
    <property type="molecule type" value="Transcribed_RNA"/>
</dbReference>
<protein>
    <submittedName>
        <fullName evidence="1">Uncharacterized protein</fullName>
    </submittedName>
</protein>
<sequence>MQSEQHSPIEQNYLSV</sequence>
<proteinExistence type="predicted"/>
<evidence type="ECO:0000313" key="1">
    <source>
        <dbReference type="EMBL" id="MBX47875.1"/>
    </source>
</evidence>
<accession>A0A2P2NZF6</accession>
<dbReference type="AlphaFoldDB" id="A0A2P2NZF6"/>